<reference evidence="2" key="1">
    <citation type="journal article" date="2019" name="Int. J. Syst. Evol. Microbiol.">
        <title>The Global Catalogue of Microorganisms (GCM) 10K type strain sequencing project: providing services to taxonomists for standard genome sequencing and annotation.</title>
        <authorList>
            <consortium name="The Broad Institute Genomics Platform"/>
            <consortium name="The Broad Institute Genome Sequencing Center for Infectious Disease"/>
            <person name="Wu L."/>
            <person name="Ma J."/>
        </authorList>
    </citation>
    <scope>NUCLEOTIDE SEQUENCE [LARGE SCALE GENOMIC DNA]</scope>
    <source>
        <strain evidence="2">JCM 9092</strain>
    </source>
</reference>
<organism evidence="1 2">
    <name type="scientific">Streptomyces rectiviolaceus</name>
    <dbReference type="NCBI Taxonomy" id="332591"/>
    <lineage>
        <taxon>Bacteria</taxon>
        <taxon>Bacillati</taxon>
        <taxon>Actinomycetota</taxon>
        <taxon>Actinomycetes</taxon>
        <taxon>Kitasatosporales</taxon>
        <taxon>Streptomycetaceae</taxon>
        <taxon>Streptomyces</taxon>
    </lineage>
</organism>
<name>A0ABP6M685_9ACTN</name>
<dbReference type="EMBL" id="BAAAUG010000010">
    <property type="protein sequence ID" value="GAA3082774.1"/>
    <property type="molecule type" value="Genomic_DNA"/>
</dbReference>
<evidence type="ECO:0000313" key="2">
    <source>
        <dbReference type="Proteomes" id="UP001501637"/>
    </source>
</evidence>
<comment type="caution">
    <text evidence="1">The sequence shown here is derived from an EMBL/GenBank/DDBJ whole genome shotgun (WGS) entry which is preliminary data.</text>
</comment>
<sequence length="78" mass="8784">MDRDRFPSDLLKDQIAWYLTYDELAVDPAGAQTAARRRRLLELSRRVAGHPFWKTPAGTPAARMALKEIARTQTEAGS</sequence>
<proteinExistence type="predicted"/>
<protein>
    <submittedName>
        <fullName evidence="1">Uncharacterized protein</fullName>
    </submittedName>
</protein>
<dbReference type="Proteomes" id="UP001501637">
    <property type="component" value="Unassembled WGS sequence"/>
</dbReference>
<accession>A0ABP6M685</accession>
<evidence type="ECO:0000313" key="1">
    <source>
        <dbReference type="EMBL" id="GAA3082774.1"/>
    </source>
</evidence>
<gene>
    <name evidence="1" type="ORF">GCM10010449_03370</name>
</gene>
<keyword evidence="2" id="KW-1185">Reference proteome</keyword>
<dbReference type="RefSeq" id="WP_344518463.1">
    <property type="nucleotide sequence ID" value="NZ_BAAAUG010000010.1"/>
</dbReference>